<organism evidence="10 11">
    <name type="scientific">Penicillium hordei</name>
    <dbReference type="NCBI Taxonomy" id="40994"/>
    <lineage>
        <taxon>Eukaryota</taxon>
        <taxon>Fungi</taxon>
        <taxon>Dikarya</taxon>
        <taxon>Ascomycota</taxon>
        <taxon>Pezizomycotina</taxon>
        <taxon>Eurotiomycetes</taxon>
        <taxon>Eurotiomycetidae</taxon>
        <taxon>Eurotiales</taxon>
        <taxon>Aspergillaceae</taxon>
        <taxon>Penicillium</taxon>
    </lineage>
</organism>
<dbReference type="AlphaFoldDB" id="A0AAD6DSU2"/>
<evidence type="ECO:0000256" key="8">
    <source>
        <dbReference type="SAM" id="Coils"/>
    </source>
</evidence>
<keyword evidence="6" id="KW-0503">Monooxygenase</keyword>
<feature type="coiled-coil region" evidence="8">
    <location>
        <begin position="364"/>
        <end position="391"/>
    </location>
</feature>
<evidence type="ECO:0000256" key="9">
    <source>
        <dbReference type="SAM" id="Phobius"/>
    </source>
</evidence>
<dbReference type="RefSeq" id="XP_056749163.1">
    <property type="nucleotide sequence ID" value="XM_056900495.1"/>
</dbReference>
<keyword evidence="5 7" id="KW-0408">Iron</keyword>
<evidence type="ECO:0000256" key="5">
    <source>
        <dbReference type="ARBA" id="ARBA00023004"/>
    </source>
</evidence>
<feature type="transmembrane region" description="Helical" evidence="9">
    <location>
        <begin position="35"/>
        <end position="53"/>
    </location>
</feature>
<dbReference type="GO" id="GO:0016705">
    <property type="term" value="F:oxidoreductase activity, acting on paired donors, with incorporation or reduction of molecular oxygen"/>
    <property type="evidence" value="ECO:0007669"/>
    <property type="project" value="InterPro"/>
</dbReference>
<dbReference type="PRINTS" id="PR00463">
    <property type="entry name" value="EP450I"/>
</dbReference>
<sequence>MNLAQGSQALIALVSGVTLHHMFYRLSEWDTRSPLLLVSYISALVVGSASIWILNGGTEVVVPFSANEFRMFWVYHILGVYSSMLVYRGFFHRLGKFPGPFFARLSNLYLTKMSSNLHLYEEIGKLHQTYGDYVRTGPTEISTTDPAAVQAIYGNQSQTTKGPWYTLLDPRVCLSFTRDKQEHARRRKVWDQGFSTKAIRAYEPVVASYAQQLVEVVERDLASPIDMTRWFSYYAFDVMARLAFGKSFDMIAEGKEAYFLKTIRTDMTNIGHLKHMPWIFPIFMNIPLLNANNQRFWKWIESQFLERSAAEPEQRDIFSWILDAYNKGPQSPQDMLNLHGDGYLIIVAGSDTTSTTLSHLWFHLASDKALVQRLQKEIDALKELNDDTLSKIDLLDATILETLRLHPVVPSGLQRLTPPEGMTIGKTYVPGNTIVQVPLYTMFRDPRAFERPNEFIAERWTTNPELVKDRSVFIPFNIGPWACVGRRLALMELRRVTAELLFRFDISLAPGKVNDAFLKDGKDTFTLTAAPLLLKFTKRQ</sequence>
<keyword evidence="11" id="KW-1185">Reference proteome</keyword>
<dbReference type="GO" id="GO:0004497">
    <property type="term" value="F:monooxygenase activity"/>
    <property type="evidence" value="ECO:0007669"/>
    <property type="project" value="UniProtKB-KW"/>
</dbReference>
<keyword evidence="9" id="KW-0472">Membrane</keyword>
<protein>
    <submittedName>
        <fullName evidence="10">Uncharacterized protein</fullName>
    </submittedName>
</protein>
<dbReference type="PRINTS" id="PR00385">
    <property type="entry name" value="P450"/>
</dbReference>
<dbReference type="SUPFAM" id="SSF48264">
    <property type="entry name" value="Cytochrome P450"/>
    <property type="match status" value="1"/>
</dbReference>
<evidence type="ECO:0000313" key="10">
    <source>
        <dbReference type="EMBL" id="KAJ5592537.1"/>
    </source>
</evidence>
<name>A0AAD6DSU2_9EURO</name>
<evidence type="ECO:0000256" key="3">
    <source>
        <dbReference type="ARBA" id="ARBA00022723"/>
    </source>
</evidence>
<dbReference type="InterPro" id="IPR002401">
    <property type="entry name" value="Cyt_P450_E_grp-I"/>
</dbReference>
<dbReference type="GeneID" id="81590737"/>
<proteinExistence type="inferred from homology"/>
<evidence type="ECO:0000256" key="7">
    <source>
        <dbReference type="PIRSR" id="PIRSR602401-1"/>
    </source>
</evidence>
<dbReference type="GO" id="GO:0020037">
    <property type="term" value="F:heme binding"/>
    <property type="evidence" value="ECO:0007669"/>
    <property type="project" value="InterPro"/>
</dbReference>
<comment type="cofactor">
    <cofactor evidence="1 7">
        <name>heme</name>
        <dbReference type="ChEBI" id="CHEBI:30413"/>
    </cofactor>
</comment>
<feature type="transmembrane region" description="Helical" evidence="9">
    <location>
        <begin position="73"/>
        <end position="91"/>
    </location>
</feature>
<dbReference type="Proteomes" id="UP001213799">
    <property type="component" value="Unassembled WGS sequence"/>
</dbReference>
<dbReference type="InterPro" id="IPR036396">
    <property type="entry name" value="Cyt_P450_sf"/>
</dbReference>
<evidence type="ECO:0000256" key="4">
    <source>
        <dbReference type="ARBA" id="ARBA00023002"/>
    </source>
</evidence>
<accession>A0AAD6DSU2</accession>
<dbReference type="GO" id="GO:0005506">
    <property type="term" value="F:iron ion binding"/>
    <property type="evidence" value="ECO:0007669"/>
    <property type="project" value="InterPro"/>
</dbReference>
<keyword evidence="9" id="KW-1133">Transmembrane helix</keyword>
<keyword evidence="7" id="KW-0349">Heme</keyword>
<evidence type="ECO:0000256" key="1">
    <source>
        <dbReference type="ARBA" id="ARBA00001971"/>
    </source>
</evidence>
<dbReference type="Gene3D" id="1.10.630.10">
    <property type="entry name" value="Cytochrome P450"/>
    <property type="match status" value="1"/>
</dbReference>
<evidence type="ECO:0000256" key="2">
    <source>
        <dbReference type="ARBA" id="ARBA00010617"/>
    </source>
</evidence>
<comment type="caution">
    <text evidence="10">The sequence shown here is derived from an EMBL/GenBank/DDBJ whole genome shotgun (WGS) entry which is preliminary data.</text>
</comment>
<dbReference type="PANTHER" id="PTHR24305">
    <property type="entry name" value="CYTOCHROME P450"/>
    <property type="match status" value="1"/>
</dbReference>
<dbReference type="InterPro" id="IPR001128">
    <property type="entry name" value="Cyt_P450"/>
</dbReference>
<dbReference type="CDD" id="cd11061">
    <property type="entry name" value="CYP67-like"/>
    <property type="match status" value="1"/>
</dbReference>
<dbReference type="GO" id="GO:0043386">
    <property type="term" value="P:mycotoxin biosynthetic process"/>
    <property type="evidence" value="ECO:0007669"/>
    <property type="project" value="UniProtKB-ARBA"/>
</dbReference>
<keyword evidence="4" id="KW-0560">Oxidoreductase</keyword>
<evidence type="ECO:0000313" key="11">
    <source>
        <dbReference type="Proteomes" id="UP001213799"/>
    </source>
</evidence>
<dbReference type="InterPro" id="IPR050121">
    <property type="entry name" value="Cytochrome_P450_monoxygenase"/>
</dbReference>
<feature type="transmembrane region" description="Helical" evidence="9">
    <location>
        <begin position="6"/>
        <end position="23"/>
    </location>
</feature>
<reference evidence="10" key="1">
    <citation type="journal article" date="2023" name="IMA Fungus">
        <title>Comparative genomic study of the Penicillium genus elucidates a diverse pangenome and 15 lateral gene transfer events.</title>
        <authorList>
            <person name="Petersen C."/>
            <person name="Sorensen T."/>
            <person name="Nielsen M.R."/>
            <person name="Sondergaard T.E."/>
            <person name="Sorensen J.L."/>
            <person name="Fitzpatrick D.A."/>
            <person name="Frisvad J.C."/>
            <person name="Nielsen K.L."/>
        </authorList>
    </citation>
    <scope>NUCLEOTIDE SEQUENCE</scope>
    <source>
        <strain evidence="10">IBT 12815</strain>
    </source>
</reference>
<feature type="binding site" description="axial binding residue" evidence="7">
    <location>
        <position position="483"/>
    </location>
    <ligand>
        <name>heme</name>
        <dbReference type="ChEBI" id="CHEBI:30413"/>
    </ligand>
    <ligandPart>
        <name>Fe</name>
        <dbReference type="ChEBI" id="CHEBI:18248"/>
    </ligandPart>
</feature>
<comment type="similarity">
    <text evidence="2">Belongs to the cytochrome P450 family.</text>
</comment>
<keyword evidence="8" id="KW-0175">Coiled coil</keyword>
<evidence type="ECO:0000256" key="6">
    <source>
        <dbReference type="ARBA" id="ARBA00023033"/>
    </source>
</evidence>
<keyword evidence="9" id="KW-0812">Transmembrane</keyword>
<gene>
    <name evidence="10" type="ORF">N7537_009441</name>
</gene>
<reference evidence="10" key="2">
    <citation type="submission" date="2023-01" db="EMBL/GenBank/DDBJ databases">
        <authorList>
            <person name="Petersen C."/>
        </authorList>
    </citation>
    <scope>NUCLEOTIDE SEQUENCE</scope>
    <source>
        <strain evidence="10">IBT 12815</strain>
    </source>
</reference>
<keyword evidence="3 7" id="KW-0479">Metal-binding</keyword>
<dbReference type="PANTHER" id="PTHR24305:SF187">
    <property type="entry name" value="P450, PUTATIVE (EUROFUNG)-RELATED"/>
    <property type="match status" value="1"/>
</dbReference>
<dbReference type="Pfam" id="PF00067">
    <property type="entry name" value="p450"/>
    <property type="match status" value="1"/>
</dbReference>
<dbReference type="EMBL" id="JAQJAE010000005">
    <property type="protein sequence ID" value="KAJ5592537.1"/>
    <property type="molecule type" value="Genomic_DNA"/>
</dbReference>